<dbReference type="Proteomes" id="UP000053477">
    <property type="component" value="Unassembled WGS sequence"/>
</dbReference>
<organism evidence="2 3">
    <name type="scientific">Schizopora paradoxa</name>
    <dbReference type="NCBI Taxonomy" id="27342"/>
    <lineage>
        <taxon>Eukaryota</taxon>
        <taxon>Fungi</taxon>
        <taxon>Dikarya</taxon>
        <taxon>Basidiomycota</taxon>
        <taxon>Agaricomycotina</taxon>
        <taxon>Agaricomycetes</taxon>
        <taxon>Hymenochaetales</taxon>
        <taxon>Schizoporaceae</taxon>
        <taxon>Schizopora</taxon>
    </lineage>
</organism>
<evidence type="ECO:0000313" key="3">
    <source>
        <dbReference type="Proteomes" id="UP000053477"/>
    </source>
</evidence>
<feature type="compositionally biased region" description="Polar residues" evidence="1">
    <location>
        <begin position="833"/>
        <end position="847"/>
    </location>
</feature>
<dbReference type="EMBL" id="KQ086158">
    <property type="protein sequence ID" value="KLO07131.1"/>
    <property type="molecule type" value="Genomic_DNA"/>
</dbReference>
<feature type="compositionally biased region" description="Basic and acidic residues" evidence="1">
    <location>
        <begin position="986"/>
        <end position="1002"/>
    </location>
</feature>
<dbReference type="InParanoid" id="A0A0H2RQP4"/>
<feature type="region of interest" description="Disordered" evidence="1">
    <location>
        <begin position="459"/>
        <end position="662"/>
    </location>
</feature>
<feature type="compositionally biased region" description="Basic residues" evidence="1">
    <location>
        <begin position="110"/>
        <end position="122"/>
    </location>
</feature>
<evidence type="ECO:0000256" key="1">
    <source>
        <dbReference type="SAM" id="MobiDB-lite"/>
    </source>
</evidence>
<sequence>MVKWTNNAIRRILEGREAQYREASGAEAKRDKILEFIGEVSEELDEESSFTQQELVQKITVWYGNNIKIRTKGMAKPPKDQGKTKWTFRRVVAEYYKRRVTKMQQALRERKARAKKEGKKGGKGGGSGDKGEAAEGEDAEGDKSEEGEGEGEKSDEETPAKDPEDEAIQDILKGNKVDNISFYQEAVSKVISWVILDDERIQLVDELVDRWNQVPPPIIQSRNASKHLLKRARKFRDETERDFGAKMTCWITWKTADGDYVKTLVESGEGTPNAFSKVFDGYKNESLYVEFGEHYTKILKAEERKRKGIPDDDEDEEEQAPQKGDQARQAALAKLLAQVELDEKGHVLSLPALKRLSLPQLKDLVRAIFTKQYQIFTGNPHVQVPWKAVSKNPLAFLKEGFFPTNTPLEDPCRMNQPFLKPLYQEWEALVKKKAFKMMWKQAQEKDCKKSRRKMKLTGETKIKKMTVEEQEEYDLDSETDEDEQLARPAPPRVQPPRRASSSHKSKSQEPDDKSEDDDNDEPEKREKEDDPDADEEDEEVQPMRDDDEDRALLESSDEEQLAKQAPMKRKQRTNTATARAPTTKAPPPRKEVDPERRAELRPKPARSKEEVRKSMAAMNESASSGSDFEDERVAKKQRVEKGKGRAEPPTVQQEPIPESVEQVSPDQFLKDMRCLHVEYAKLVDLFFNLSYSDQNLLSNKAEFHAPSWLYRNQQCKYLPEDAIATEGWGGFLEWLEECPFLGKKFKIMRRNLHLAILGLGLLIRDTQRSLFVEPDQLPSDLPPYIQFLDAGTEHLDHLGELCVQVQQAIHVHLEDAALHKAKMLKEALGLQGPSGSTAVDSPEQTADNAPLAPAQKEDEREHDEPVTPTPNSGRLSPALPRAPSPPIQSSVIPPVRSPAPQDRATTPPPQRLPSPATPRTPQPPPRTPSPPPPPTRSKENTPEVEGPSGKKGKGRKRDRKQDAKPEPSAEHSGGEEGSSRPKRNRIITEKGAELAKGKEKSNKLQGKGKAKPQEVKATRTSPRRKELPERNLRSRANR</sequence>
<dbReference type="AlphaFoldDB" id="A0A0H2RQP4"/>
<feature type="compositionally biased region" description="Basic and acidic residues" evidence="1">
    <location>
        <begin position="141"/>
        <end position="162"/>
    </location>
</feature>
<keyword evidence="3" id="KW-1185">Reference proteome</keyword>
<feature type="compositionally biased region" description="Acidic residues" evidence="1">
    <location>
        <begin position="512"/>
        <end position="521"/>
    </location>
</feature>
<feature type="compositionally biased region" description="Basic and acidic residues" evidence="1">
    <location>
        <begin position="855"/>
        <end position="865"/>
    </location>
</feature>
<feature type="compositionally biased region" description="Acidic residues" evidence="1">
    <location>
        <begin position="468"/>
        <end position="483"/>
    </location>
</feature>
<feature type="region of interest" description="Disordered" evidence="1">
    <location>
        <begin position="832"/>
        <end position="1038"/>
    </location>
</feature>
<protein>
    <submittedName>
        <fullName evidence="2">Uncharacterized protein</fullName>
    </submittedName>
</protein>
<proteinExistence type="predicted"/>
<feature type="region of interest" description="Disordered" evidence="1">
    <location>
        <begin position="104"/>
        <end position="164"/>
    </location>
</feature>
<feature type="compositionally biased region" description="Basic and acidic residues" evidence="1">
    <location>
        <begin position="1011"/>
        <end position="1032"/>
    </location>
</feature>
<gene>
    <name evidence="2" type="ORF">SCHPADRAFT_945521</name>
</gene>
<feature type="compositionally biased region" description="Basic and acidic residues" evidence="1">
    <location>
        <begin position="631"/>
        <end position="646"/>
    </location>
</feature>
<feature type="compositionally biased region" description="Basic and acidic residues" evidence="1">
    <location>
        <begin position="588"/>
        <end position="613"/>
    </location>
</feature>
<name>A0A0H2RQP4_9AGAM</name>
<feature type="compositionally biased region" description="Acidic residues" evidence="1">
    <location>
        <begin position="529"/>
        <end position="559"/>
    </location>
</feature>
<feature type="compositionally biased region" description="Pro residues" evidence="1">
    <location>
        <begin position="906"/>
        <end position="935"/>
    </location>
</feature>
<evidence type="ECO:0000313" key="2">
    <source>
        <dbReference type="EMBL" id="KLO07131.1"/>
    </source>
</evidence>
<reference evidence="2 3" key="1">
    <citation type="submission" date="2015-04" db="EMBL/GenBank/DDBJ databases">
        <title>Complete genome sequence of Schizopora paradoxa KUC8140, a cosmopolitan wood degrader in East Asia.</title>
        <authorList>
            <consortium name="DOE Joint Genome Institute"/>
            <person name="Min B."/>
            <person name="Park H."/>
            <person name="Jang Y."/>
            <person name="Kim J.-J."/>
            <person name="Kim K.H."/>
            <person name="Pangilinan J."/>
            <person name="Lipzen A."/>
            <person name="Riley R."/>
            <person name="Grigoriev I.V."/>
            <person name="Spatafora J.W."/>
            <person name="Choi I.-G."/>
        </authorList>
    </citation>
    <scope>NUCLEOTIDE SEQUENCE [LARGE SCALE GENOMIC DNA]</scope>
    <source>
        <strain evidence="2 3">KUC8140</strain>
    </source>
</reference>
<feature type="compositionally biased region" description="Basic and acidic residues" evidence="1">
    <location>
        <begin position="959"/>
        <end position="979"/>
    </location>
</feature>
<feature type="region of interest" description="Disordered" evidence="1">
    <location>
        <begin position="306"/>
        <end position="327"/>
    </location>
</feature>
<accession>A0A0H2RQP4</accession>